<dbReference type="GO" id="GO:0005773">
    <property type="term" value="C:vacuole"/>
    <property type="evidence" value="ECO:0007669"/>
    <property type="project" value="TreeGrafter"/>
</dbReference>
<dbReference type="GO" id="GO:0005985">
    <property type="term" value="P:sucrose metabolic process"/>
    <property type="evidence" value="ECO:0007669"/>
    <property type="project" value="UniProtKB-UniPathway"/>
</dbReference>
<evidence type="ECO:0000256" key="1">
    <source>
        <dbReference type="ARBA" id="ARBA00004141"/>
    </source>
</evidence>
<feature type="transmembrane region" description="Helical" evidence="11">
    <location>
        <begin position="418"/>
        <end position="440"/>
    </location>
</feature>
<feature type="transmembrane region" description="Helical" evidence="11">
    <location>
        <begin position="105"/>
        <end position="123"/>
    </location>
</feature>
<dbReference type="NCBIfam" id="TIGR01301">
    <property type="entry name" value="GPH_sucrose"/>
    <property type="match status" value="1"/>
</dbReference>
<gene>
    <name evidence="12" type="ORF">CICLE_v10000828mg</name>
</gene>
<dbReference type="InterPro" id="IPR036259">
    <property type="entry name" value="MFS_trans_sf"/>
</dbReference>
<keyword evidence="4" id="KW-0813">Transport</keyword>
<dbReference type="PANTHER" id="PTHR19432:SF70">
    <property type="entry name" value="SUCROSE TRANSPORT PROTEIN SUC1-RELATED"/>
    <property type="match status" value="1"/>
</dbReference>
<feature type="transmembrane region" description="Helical" evidence="11">
    <location>
        <begin position="340"/>
        <end position="360"/>
    </location>
</feature>
<evidence type="ECO:0000256" key="7">
    <source>
        <dbReference type="ARBA" id="ARBA00022847"/>
    </source>
</evidence>
<feature type="transmembrane region" description="Helical" evidence="11">
    <location>
        <begin position="485"/>
        <end position="506"/>
    </location>
</feature>
<dbReference type="PANTHER" id="PTHR19432">
    <property type="entry name" value="SUGAR TRANSPORTER"/>
    <property type="match status" value="1"/>
</dbReference>
<dbReference type="GO" id="GO:0005886">
    <property type="term" value="C:plasma membrane"/>
    <property type="evidence" value="ECO:0007669"/>
    <property type="project" value="InterPro"/>
</dbReference>
<evidence type="ECO:0000256" key="9">
    <source>
        <dbReference type="ARBA" id="ARBA00023136"/>
    </source>
</evidence>
<dbReference type="KEGG" id="cic:CICLE_v10000828mg"/>
<dbReference type="SUPFAM" id="SSF103473">
    <property type="entry name" value="MFS general substrate transporter"/>
    <property type="match status" value="1"/>
</dbReference>
<feature type="transmembrane region" description="Helical" evidence="11">
    <location>
        <begin position="72"/>
        <end position="93"/>
    </location>
</feature>
<dbReference type="eggNOG" id="KOG0637">
    <property type="taxonomic scope" value="Eukaryota"/>
</dbReference>
<evidence type="ECO:0000256" key="4">
    <source>
        <dbReference type="ARBA" id="ARBA00022448"/>
    </source>
</evidence>
<accession>V4SJG6</accession>
<keyword evidence="7" id="KW-0769">Symport</keyword>
<dbReference type="GO" id="GO:0008506">
    <property type="term" value="F:sucrose:proton symporter activity"/>
    <property type="evidence" value="ECO:0007669"/>
    <property type="project" value="TreeGrafter"/>
</dbReference>
<protein>
    <recommendedName>
        <fullName evidence="14">Major facilitator superfamily (MFS) profile domain-containing protein</fullName>
    </recommendedName>
</protein>
<keyword evidence="9 11" id="KW-0472">Membrane</keyword>
<sequence>MESTEAGAAAAAPTKNQSSIELRQPPQPPPYPMWKIVMVASIAAGVQFGWALQLSLLTPYVQLLGIPHKWSSLIWLCGPISGMIVQPIVGFHSDTCKSRFGRRRPFILAGAVLVAIAVFLIGYAADIGHAAGDSVTDSVKTRAIIIFVIGFWILDVANNTLQGPCRALLADLSGSSNRRTRTANSFFSFFMAVGNVLGYAAGSYTHLYHMLPFTKSKACDVYCANLKTCFFLSIALLITLTTVALFYVTEKRLEEIDDNENKETALSTKEPFFSEIFGALKGLQKPMWILLAVTALNWIAWFPFLLFDTDWMGREVYGGSSKGSAEELRVYNNGVRAGSLGLMLNAIVLGFTSLGVEVLAKLIGGVKRLWGVVNFLLAVSLVFTFLITKLAESNRRSVTTAGGATHILPPPVGVKVGALAIFTVLGIPQAITFSVPFAMASIFSRTSAAGQGLSLGVLNLAIVVPQMLVSLLSGPFDAVCGGGNMPAFMVGAVAAALSGIVALTLLPSTTADVPPPITEAGTATANQTNKY</sequence>
<evidence type="ECO:0000313" key="13">
    <source>
        <dbReference type="Proteomes" id="UP000030687"/>
    </source>
</evidence>
<evidence type="ECO:0000256" key="5">
    <source>
        <dbReference type="ARBA" id="ARBA00022597"/>
    </source>
</evidence>
<evidence type="ECO:0000256" key="8">
    <source>
        <dbReference type="ARBA" id="ARBA00022989"/>
    </source>
</evidence>
<comment type="subcellular location">
    <subcellularLocation>
        <location evidence="1">Membrane</location>
        <topology evidence="1">Multi-pass membrane protein</topology>
    </subcellularLocation>
</comment>
<feature type="transmembrane region" description="Helical" evidence="11">
    <location>
        <begin position="182"/>
        <end position="202"/>
    </location>
</feature>
<dbReference type="AlphaFoldDB" id="V4SJG6"/>
<dbReference type="STRING" id="85681.V4SJG6"/>
<evidence type="ECO:0008006" key="14">
    <source>
        <dbReference type="Google" id="ProtNLM"/>
    </source>
</evidence>
<feature type="transmembrane region" description="Helical" evidence="11">
    <location>
        <begin position="372"/>
        <end position="391"/>
    </location>
</feature>
<feature type="transmembrane region" description="Helical" evidence="11">
    <location>
        <begin position="287"/>
        <end position="307"/>
    </location>
</feature>
<dbReference type="FunCoup" id="V4SJG6">
    <property type="interactions" value="1527"/>
</dbReference>
<evidence type="ECO:0000256" key="2">
    <source>
        <dbReference type="ARBA" id="ARBA00004914"/>
    </source>
</evidence>
<dbReference type="CDD" id="cd17313">
    <property type="entry name" value="MFS_SLC45_SUC"/>
    <property type="match status" value="1"/>
</dbReference>
<dbReference type="Pfam" id="PF13347">
    <property type="entry name" value="MFS_2"/>
    <property type="match status" value="1"/>
</dbReference>
<feature type="transmembrane region" description="Helical" evidence="11">
    <location>
        <begin position="230"/>
        <end position="248"/>
    </location>
</feature>
<feature type="compositionally biased region" description="Low complexity" evidence="10">
    <location>
        <begin position="1"/>
        <end position="12"/>
    </location>
</feature>
<evidence type="ECO:0000313" key="12">
    <source>
        <dbReference type="EMBL" id="ESR47873.1"/>
    </source>
</evidence>
<keyword evidence="6 11" id="KW-0812">Transmembrane</keyword>
<comment type="similarity">
    <text evidence="3">Belongs to the glycoside-pentoside-hexuronide (GPH) cation symporter transporter (TC 2.A.2.4) family.</text>
</comment>
<feature type="transmembrane region" description="Helical" evidence="11">
    <location>
        <begin position="452"/>
        <end position="473"/>
    </location>
</feature>
<dbReference type="InParanoid" id="V4SJG6"/>
<evidence type="ECO:0000256" key="3">
    <source>
        <dbReference type="ARBA" id="ARBA00007134"/>
    </source>
</evidence>
<evidence type="ECO:0000256" key="11">
    <source>
        <dbReference type="SAM" id="Phobius"/>
    </source>
</evidence>
<evidence type="ECO:0000256" key="10">
    <source>
        <dbReference type="SAM" id="MobiDB-lite"/>
    </source>
</evidence>
<dbReference type="InterPro" id="IPR005989">
    <property type="entry name" value="Suc_symporter_pln"/>
</dbReference>
<proteinExistence type="inferred from homology"/>
<comment type="pathway">
    <text evidence="2">Glycan biosynthesis; sucrose metabolism.</text>
</comment>
<dbReference type="Proteomes" id="UP000030687">
    <property type="component" value="Unassembled WGS sequence"/>
</dbReference>
<keyword evidence="8 11" id="KW-1133">Transmembrane helix</keyword>
<dbReference type="OMA" id="FQWYALF"/>
<name>V4SJG6_CITCL</name>
<evidence type="ECO:0000256" key="6">
    <source>
        <dbReference type="ARBA" id="ARBA00022692"/>
    </source>
</evidence>
<feature type="transmembrane region" description="Helical" evidence="11">
    <location>
        <begin position="33"/>
        <end position="52"/>
    </location>
</feature>
<feature type="region of interest" description="Disordered" evidence="10">
    <location>
        <begin position="1"/>
        <end position="24"/>
    </location>
</feature>
<keyword evidence="13" id="KW-1185">Reference proteome</keyword>
<dbReference type="Gramene" id="ESR47873">
    <property type="protein sequence ID" value="ESR47873"/>
    <property type="gene ID" value="CICLE_v10000828mg"/>
</dbReference>
<dbReference type="FunFam" id="1.20.1250.20:FF:000174">
    <property type="entry name" value="Sucrose transport protein"/>
    <property type="match status" value="1"/>
</dbReference>
<feature type="transmembrane region" description="Helical" evidence="11">
    <location>
        <begin position="143"/>
        <end position="161"/>
    </location>
</feature>
<keyword evidence="5" id="KW-0762">Sugar transport</keyword>
<dbReference type="UniPathway" id="UPA00238"/>
<dbReference type="Gene3D" id="1.20.1250.20">
    <property type="entry name" value="MFS general substrate transporter like domains"/>
    <property type="match status" value="1"/>
</dbReference>
<dbReference type="OrthoDB" id="28755at2759"/>
<dbReference type="EMBL" id="KI536799">
    <property type="protein sequence ID" value="ESR47873.1"/>
    <property type="molecule type" value="Genomic_DNA"/>
</dbReference>
<reference evidence="12 13" key="1">
    <citation type="submission" date="2013-10" db="EMBL/GenBank/DDBJ databases">
        <authorList>
            <consortium name="International Citrus Genome Consortium"/>
            <person name="Jenkins J."/>
            <person name="Schmutz J."/>
            <person name="Prochnik S."/>
            <person name="Rokhsar D."/>
            <person name="Gmitter F."/>
            <person name="Ollitrault P."/>
            <person name="Machado M."/>
            <person name="Talon M."/>
            <person name="Wincker P."/>
            <person name="Jaillon O."/>
            <person name="Morgante M."/>
        </authorList>
    </citation>
    <scope>NUCLEOTIDE SEQUENCE</scope>
    <source>
        <strain evidence="13">cv. Clemenules</strain>
    </source>
</reference>
<organism evidence="12 13">
    <name type="scientific">Citrus clementina</name>
    <name type="common">Clementine</name>
    <name type="synonym">Citrus deliciosa x Citrus sinensis</name>
    <dbReference type="NCBI Taxonomy" id="85681"/>
    <lineage>
        <taxon>Eukaryota</taxon>
        <taxon>Viridiplantae</taxon>
        <taxon>Streptophyta</taxon>
        <taxon>Embryophyta</taxon>
        <taxon>Tracheophyta</taxon>
        <taxon>Spermatophyta</taxon>
        <taxon>Magnoliopsida</taxon>
        <taxon>eudicotyledons</taxon>
        <taxon>Gunneridae</taxon>
        <taxon>Pentapetalae</taxon>
        <taxon>rosids</taxon>
        <taxon>malvids</taxon>
        <taxon>Sapindales</taxon>
        <taxon>Rutaceae</taxon>
        <taxon>Aurantioideae</taxon>
        <taxon>Citrus</taxon>
    </lineage>
</organism>